<evidence type="ECO:0000256" key="2">
    <source>
        <dbReference type="ARBA" id="ARBA00022448"/>
    </source>
</evidence>
<keyword evidence="4 7" id="KW-0812">Transmembrane</keyword>
<feature type="transmembrane region" description="Helical" evidence="7">
    <location>
        <begin position="91"/>
        <end position="114"/>
    </location>
</feature>
<keyword evidence="5 7" id="KW-1133">Transmembrane helix</keyword>
<comment type="subcellular location">
    <subcellularLocation>
        <location evidence="1">Cell membrane</location>
        <topology evidence="1">Multi-pass membrane protein</topology>
    </subcellularLocation>
</comment>
<dbReference type="InterPro" id="IPR050809">
    <property type="entry name" value="UgpAE/MalFG_permease"/>
</dbReference>
<evidence type="ECO:0000256" key="1">
    <source>
        <dbReference type="ARBA" id="ARBA00004651"/>
    </source>
</evidence>
<evidence type="ECO:0000259" key="8">
    <source>
        <dbReference type="PROSITE" id="PS50928"/>
    </source>
</evidence>
<sequence>LILSAGLRSIPDELPEAARVDGAGAAQVFRHITLPLLKPHILMVVLLRTVDTLKIFDKVYALTGGGPGTATVTMSYYIYREGFTYFNLGRASAASVIMFVVVAIVSSLYIGYVIGGQARG</sequence>
<accession>X1B774</accession>
<feature type="non-terminal residue" evidence="9">
    <location>
        <position position="1"/>
    </location>
</feature>
<dbReference type="AlphaFoldDB" id="X1B774"/>
<dbReference type="CDD" id="cd06261">
    <property type="entry name" value="TM_PBP2"/>
    <property type="match status" value="1"/>
</dbReference>
<comment type="caution">
    <text evidence="9">The sequence shown here is derived from an EMBL/GenBank/DDBJ whole genome shotgun (WGS) entry which is preliminary data.</text>
</comment>
<feature type="domain" description="ABC transmembrane type-1" evidence="8">
    <location>
        <begin position="1"/>
        <end position="109"/>
    </location>
</feature>
<evidence type="ECO:0000256" key="5">
    <source>
        <dbReference type="ARBA" id="ARBA00022989"/>
    </source>
</evidence>
<keyword evidence="2" id="KW-0813">Transport</keyword>
<dbReference type="EMBL" id="BART01008048">
    <property type="protein sequence ID" value="GAG67866.1"/>
    <property type="molecule type" value="Genomic_DNA"/>
</dbReference>
<gene>
    <name evidence="9" type="ORF">S01H4_18180</name>
</gene>
<dbReference type="SUPFAM" id="SSF161098">
    <property type="entry name" value="MetI-like"/>
    <property type="match status" value="1"/>
</dbReference>
<dbReference type="PANTHER" id="PTHR43227:SF8">
    <property type="entry name" value="DIACETYLCHITOBIOSE UPTAKE SYSTEM PERMEASE PROTEIN DASB"/>
    <property type="match status" value="1"/>
</dbReference>
<dbReference type="PANTHER" id="PTHR43227">
    <property type="entry name" value="BLL4140 PROTEIN"/>
    <property type="match status" value="1"/>
</dbReference>
<feature type="transmembrane region" description="Helical" evidence="7">
    <location>
        <begin position="59"/>
        <end position="79"/>
    </location>
</feature>
<dbReference type="Gene3D" id="1.10.3720.10">
    <property type="entry name" value="MetI-like"/>
    <property type="match status" value="1"/>
</dbReference>
<keyword evidence="3" id="KW-1003">Cell membrane</keyword>
<dbReference type="PROSITE" id="PS50928">
    <property type="entry name" value="ABC_TM1"/>
    <property type="match status" value="1"/>
</dbReference>
<dbReference type="GO" id="GO:0055085">
    <property type="term" value="P:transmembrane transport"/>
    <property type="evidence" value="ECO:0007669"/>
    <property type="project" value="InterPro"/>
</dbReference>
<evidence type="ECO:0000256" key="6">
    <source>
        <dbReference type="ARBA" id="ARBA00023136"/>
    </source>
</evidence>
<keyword evidence="6 7" id="KW-0472">Membrane</keyword>
<evidence type="ECO:0000313" key="9">
    <source>
        <dbReference type="EMBL" id="GAG67866.1"/>
    </source>
</evidence>
<reference evidence="9" key="1">
    <citation type="journal article" date="2014" name="Front. Microbiol.">
        <title>High frequency of phylogenetically diverse reductive dehalogenase-homologous genes in deep subseafloor sedimentary metagenomes.</title>
        <authorList>
            <person name="Kawai M."/>
            <person name="Futagami T."/>
            <person name="Toyoda A."/>
            <person name="Takaki Y."/>
            <person name="Nishi S."/>
            <person name="Hori S."/>
            <person name="Arai W."/>
            <person name="Tsubouchi T."/>
            <person name="Morono Y."/>
            <person name="Uchiyama I."/>
            <person name="Ito T."/>
            <person name="Fujiyama A."/>
            <person name="Inagaki F."/>
            <person name="Takami H."/>
        </authorList>
    </citation>
    <scope>NUCLEOTIDE SEQUENCE</scope>
    <source>
        <strain evidence="9">Expedition CK06-06</strain>
    </source>
</reference>
<organism evidence="9">
    <name type="scientific">marine sediment metagenome</name>
    <dbReference type="NCBI Taxonomy" id="412755"/>
    <lineage>
        <taxon>unclassified sequences</taxon>
        <taxon>metagenomes</taxon>
        <taxon>ecological metagenomes</taxon>
    </lineage>
</organism>
<evidence type="ECO:0000256" key="7">
    <source>
        <dbReference type="SAM" id="Phobius"/>
    </source>
</evidence>
<protein>
    <recommendedName>
        <fullName evidence="8">ABC transmembrane type-1 domain-containing protein</fullName>
    </recommendedName>
</protein>
<proteinExistence type="predicted"/>
<dbReference type="Pfam" id="PF00528">
    <property type="entry name" value="BPD_transp_1"/>
    <property type="match status" value="1"/>
</dbReference>
<name>X1B774_9ZZZZ</name>
<dbReference type="GO" id="GO:0005886">
    <property type="term" value="C:plasma membrane"/>
    <property type="evidence" value="ECO:0007669"/>
    <property type="project" value="UniProtKB-SubCell"/>
</dbReference>
<dbReference type="InterPro" id="IPR000515">
    <property type="entry name" value="MetI-like"/>
</dbReference>
<dbReference type="InterPro" id="IPR035906">
    <property type="entry name" value="MetI-like_sf"/>
</dbReference>
<evidence type="ECO:0000256" key="3">
    <source>
        <dbReference type="ARBA" id="ARBA00022475"/>
    </source>
</evidence>
<evidence type="ECO:0000256" key="4">
    <source>
        <dbReference type="ARBA" id="ARBA00022692"/>
    </source>
</evidence>